<comment type="caution">
    <text evidence="5">The sequence shown here is derived from an EMBL/GenBank/DDBJ whole genome shotgun (WGS) entry which is preliminary data.</text>
</comment>
<gene>
    <name evidence="5" type="ORF">RFI_13315</name>
</gene>
<evidence type="ECO:0000313" key="6">
    <source>
        <dbReference type="Proteomes" id="UP000023152"/>
    </source>
</evidence>
<reference evidence="5 6" key="1">
    <citation type="journal article" date="2013" name="Curr. Biol.">
        <title>The Genome of the Foraminiferan Reticulomyxa filosa.</title>
        <authorList>
            <person name="Glockner G."/>
            <person name="Hulsmann N."/>
            <person name="Schleicher M."/>
            <person name="Noegel A.A."/>
            <person name="Eichinger L."/>
            <person name="Gallinger C."/>
            <person name="Pawlowski J."/>
            <person name="Sierra R."/>
            <person name="Euteneuer U."/>
            <person name="Pillet L."/>
            <person name="Moustafa A."/>
            <person name="Platzer M."/>
            <person name="Groth M."/>
            <person name="Szafranski K."/>
            <person name="Schliwa M."/>
        </authorList>
    </citation>
    <scope>NUCLEOTIDE SEQUENCE [LARGE SCALE GENOMIC DNA]</scope>
</reference>
<dbReference type="OrthoDB" id="6730379at2759"/>
<feature type="transmembrane region" description="Helical" evidence="3">
    <location>
        <begin position="164"/>
        <end position="183"/>
    </location>
</feature>
<dbReference type="GO" id="GO:0003729">
    <property type="term" value="F:mRNA binding"/>
    <property type="evidence" value="ECO:0007669"/>
    <property type="project" value="TreeGrafter"/>
</dbReference>
<name>X6ND21_RETFI</name>
<dbReference type="EMBL" id="ASPP01009659">
    <property type="protein sequence ID" value="ETO23856.1"/>
    <property type="molecule type" value="Genomic_DNA"/>
</dbReference>
<dbReference type="SMART" id="SM00360">
    <property type="entry name" value="RRM"/>
    <property type="match status" value="2"/>
</dbReference>
<dbReference type="GO" id="GO:0005737">
    <property type="term" value="C:cytoplasm"/>
    <property type="evidence" value="ECO:0007669"/>
    <property type="project" value="TreeGrafter"/>
</dbReference>
<dbReference type="InterPro" id="IPR012677">
    <property type="entry name" value="Nucleotide-bd_a/b_plait_sf"/>
</dbReference>
<keyword evidence="6" id="KW-1185">Reference proteome</keyword>
<keyword evidence="3" id="KW-0472">Membrane</keyword>
<evidence type="ECO:0000313" key="5">
    <source>
        <dbReference type="EMBL" id="ETO23856.1"/>
    </source>
</evidence>
<dbReference type="AlphaFoldDB" id="X6ND21"/>
<dbReference type="Pfam" id="PF00076">
    <property type="entry name" value="RRM_1"/>
    <property type="match status" value="1"/>
</dbReference>
<keyword evidence="3" id="KW-0812">Transmembrane</keyword>
<organism evidence="5 6">
    <name type="scientific">Reticulomyxa filosa</name>
    <dbReference type="NCBI Taxonomy" id="46433"/>
    <lineage>
        <taxon>Eukaryota</taxon>
        <taxon>Sar</taxon>
        <taxon>Rhizaria</taxon>
        <taxon>Retaria</taxon>
        <taxon>Foraminifera</taxon>
        <taxon>Monothalamids</taxon>
        <taxon>Reticulomyxidae</taxon>
        <taxon>Reticulomyxa</taxon>
    </lineage>
</organism>
<dbReference type="CDD" id="cd00590">
    <property type="entry name" value="RRM_SF"/>
    <property type="match status" value="2"/>
</dbReference>
<feature type="domain" description="RRM" evidence="4">
    <location>
        <begin position="1"/>
        <end position="76"/>
    </location>
</feature>
<accession>X6ND21</accession>
<dbReference type="Proteomes" id="UP000023152">
    <property type="component" value="Unassembled WGS sequence"/>
</dbReference>
<protein>
    <submittedName>
        <fullName evidence="5">Polyadenylate-binding protein 4</fullName>
    </submittedName>
</protein>
<evidence type="ECO:0000259" key="4">
    <source>
        <dbReference type="PROSITE" id="PS50102"/>
    </source>
</evidence>
<sequence length="188" mass="21488">MFNLSQAIDEEMLKDLIIEHIGTEPVNIHLIQHLTRFVPGYALIQFASPEDAVKAVTTLHGFHVSGRSISVVYSNPTPPNFLRTELRGKTTVLTFGNIRYDCDEVDIIDAIEKYCGKKFRPIKVIVYENQKGFRTGKAKLIFSSPEEAIFVQNQMNNKVLNSKVIHVSSWIFHVFFIANLLCLRNYMI</sequence>
<dbReference type="Gene3D" id="3.30.70.330">
    <property type="match status" value="2"/>
</dbReference>
<dbReference type="GO" id="GO:0005634">
    <property type="term" value="C:nucleus"/>
    <property type="evidence" value="ECO:0007669"/>
    <property type="project" value="TreeGrafter"/>
</dbReference>
<dbReference type="PANTHER" id="PTHR23003">
    <property type="entry name" value="RNA RECOGNITION MOTIF RRM DOMAIN CONTAINING PROTEIN"/>
    <property type="match status" value="1"/>
</dbReference>
<evidence type="ECO:0000256" key="1">
    <source>
        <dbReference type="ARBA" id="ARBA00022884"/>
    </source>
</evidence>
<evidence type="ECO:0000256" key="3">
    <source>
        <dbReference type="SAM" id="Phobius"/>
    </source>
</evidence>
<keyword evidence="3" id="KW-1133">Transmembrane helix</keyword>
<dbReference type="InterPro" id="IPR000504">
    <property type="entry name" value="RRM_dom"/>
</dbReference>
<dbReference type="SUPFAM" id="SSF54928">
    <property type="entry name" value="RNA-binding domain, RBD"/>
    <property type="match status" value="1"/>
</dbReference>
<evidence type="ECO:0000256" key="2">
    <source>
        <dbReference type="PROSITE-ProRule" id="PRU00176"/>
    </source>
</evidence>
<dbReference type="InterPro" id="IPR050374">
    <property type="entry name" value="RRT5_SRSF_SR"/>
</dbReference>
<keyword evidence="1 2" id="KW-0694">RNA-binding</keyword>
<dbReference type="PROSITE" id="PS50102">
    <property type="entry name" value="RRM"/>
    <property type="match status" value="1"/>
</dbReference>
<dbReference type="InterPro" id="IPR035979">
    <property type="entry name" value="RBD_domain_sf"/>
</dbReference>
<proteinExistence type="predicted"/>